<proteinExistence type="predicted"/>
<dbReference type="GO" id="GO:0009298">
    <property type="term" value="P:GDP-mannose biosynthetic process"/>
    <property type="evidence" value="ECO:0007669"/>
    <property type="project" value="TreeGrafter"/>
</dbReference>
<dbReference type="Gene3D" id="3.90.550.10">
    <property type="entry name" value="Spore Coat Polysaccharide Biosynthesis Protein SpsA, Chain A"/>
    <property type="match status" value="1"/>
</dbReference>
<dbReference type="InterPro" id="IPR051161">
    <property type="entry name" value="Mannose-6P_isomerase_type2"/>
</dbReference>
<organism evidence="2 3">
    <name type="scientific">Methanofollis fontis</name>
    <dbReference type="NCBI Taxonomy" id="2052832"/>
    <lineage>
        <taxon>Archaea</taxon>
        <taxon>Methanobacteriati</taxon>
        <taxon>Methanobacteriota</taxon>
        <taxon>Stenosarchaea group</taxon>
        <taxon>Methanomicrobia</taxon>
        <taxon>Methanomicrobiales</taxon>
        <taxon>Methanomicrobiaceae</taxon>
        <taxon>Methanofollis</taxon>
    </lineage>
</organism>
<reference evidence="2 3" key="1">
    <citation type="submission" date="2017-11" db="EMBL/GenBank/DDBJ databases">
        <title>Isolation and Characterization of Methanofollis Species from Methane Seep Offshore SW Taiwan.</title>
        <authorList>
            <person name="Teng N.-H."/>
            <person name="Lai M.-C."/>
            <person name="Chen S.-C."/>
        </authorList>
    </citation>
    <scope>NUCLEOTIDE SEQUENCE [LARGE SCALE GENOMIC DNA]</scope>
    <source>
        <strain evidence="2 3">FWC-SCC2</strain>
    </source>
</reference>
<dbReference type="Proteomes" id="UP000292580">
    <property type="component" value="Unassembled WGS sequence"/>
</dbReference>
<evidence type="ECO:0000259" key="1">
    <source>
        <dbReference type="Pfam" id="PF00483"/>
    </source>
</evidence>
<feature type="domain" description="Nucleotidyl transferase" evidence="1">
    <location>
        <begin position="2"/>
        <end position="140"/>
    </location>
</feature>
<dbReference type="EMBL" id="PGCL01000004">
    <property type="protein sequence ID" value="TAJ43710.1"/>
    <property type="molecule type" value="Genomic_DNA"/>
</dbReference>
<dbReference type="RefSeq" id="WP_130647485.1">
    <property type="nucleotide sequence ID" value="NZ_PGCL01000004.1"/>
</dbReference>
<accession>A0A483CR38</accession>
<dbReference type="InterPro" id="IPR029044">
    <property type="entry name" value="Nucleotide-diphossugar_trans"/>
</dbReference>
<dbReference type="OrthoDB" id="5825at2157"/>
<evidence type="ECO:0000313" key="2">
    <source>
        <dbReference type="EMBL" id="TAJ43710.1"/>
    </source>
</evidence>
<dbReference type="SUPFAM" id="SSF53448">
    <property type="entry name" value="Nucleotide-diphospho-sugar transferases"/>
    <property type="match status" value="1"/>
</dbReference>
<name>A0A483CR38_9EURY</name>
<comment type="caution">
    <text evidence="2">The sequence shown here is derived from an EMBL/GenBank/DDBJ whole genome shotgun (WGS) entry which is preliminary data.</text>
</comment>
<gene>
    <name evidence="2" type="ORF">CUJ86_10295</name>
</gene>
<dbReference type="PANTHER" id="PTHR46390:SF1">
    <property type="entry name" value="MANNOSE-1-PHOSPHATE GUANYLYLTRANSFERASE"/>
    <property type="match status" value="1"/>
</dbReference>
<dbReference type="GO" id="GO:0004475">
    <property type="term" value="F:mannose-1-phosphate guanylyltransferase (GTP) activity"/>
    <property type="evidence" value="ECO:0007669"/>
    <property type="project" value="TreeGrafter"/>
</dbReference>
<evidence type="ECO:0000313" key="3">
    <source>
        <dbReference type="Proteomes" id="UP000292580"/>
    </source>
</evidence>
<protein>
    <recommendedName>
        <fullName evidence="1">Nucleotidyl transferase domain-containing protein</fullName>
    </recommendedName>
</protein>
<dbReference type="PANTHER" id="PTHR46390">
    <property type="entry name" value="MANNOSE-1-PHOSPHATE GUANYLYLTRANSFERASE"/>
    <property type="match status" value="1"/>
</dbReference>
<dbReference type="InterPro" id="IPR005835">
    <property type="entry name" value="NTP_transferase_dom"/>
</dbReference>
<dbReference type="Pfam" id="PF00483">
    <property type="entry name" value="NTP_transferase"/>
    <property type="match status" value="1"/>
</dbReference>
<keyword evidence="3" id="KW-1185">Reference proteome</keyword>
<dbReference type="AlphaFoldDB" id="A0A483CR38"/>
<sequence>MKTIILAGGSGTRLFPLSRTCYPKQFIPLLGKESLFQRSVRRALLFSRPEEIYVITSTAHRFLVADQLAEIGAPCRVLTEPEGKNTLPAIAYGMMTILEECGDDTVAVLSSDQLIEGGDAYTTTFRAAEGLVEEHLVTTIGLSDLAVV</sequence>